<comment type="caution">
    <text evidence="3">The sequence shown here is derived from an EMBL/GenBank/DDBJ whole genome shotgun (WGS) entry which is preliminary data.</text>
</comment>
<accession>A0A9P8PAZ6</accession>
<evidence type="ECO:0000313" key="3">
    <source>
        <dbReference type="EMBL" id="KAH3668657.1"/>
    </source>
</evidence>
<dbReference type="Pfam" id="PF05347">
    <property type="entry name" value="Complex1_LYR"/>
    <property type="match status" value="1"/>
</dbReference>
<protein>
    <recommendedName>
        <fullName evidence="2">Complex 1 LYR protein domain-containing protein</fullName>
    </recommendedName>
</protein>
<name>A0A9P8PAZ6_9ASCO</name>
<evidence type="ECO:0000313" key="4">
    <source>
        <dbReference type="Proteomes" id="UP000769157"/>
    </source>
</evidence>
<evidence type="ECO:0000259" key="2">
    <source>
        <dbReference type="Pfam" id="PF05347"/>
    </source>
</evidence>
<dbReference type="RefSeq" id="XP_046063071.1">
    <property type="nucleotide sequence ID" value="XM_046203279.1"/>
</dbReference>
<organism evidence="3 4">
    <name type="scientific">Ogataea philodendri</name>
    <dbReference type="NCBI Taxonomy" id="1378263"/>
    <lineage>
        <taxon>Eukaryota</taxon>
        <taxon>Fungi</taxon>
        <taxon>Dikarya</taxon>
        <taxon>Ascomycota</taxon>
        <taxon>Saccharomycotina</taxon>
        <taxon>Pichiomycetes</taxon>
        <taxon>Pichiales</taxon>
        <taxon>Pichiaceae</taxon>
        <taxon>Ogataea</taxon>
    </lineage>
</organism>
<evidence type="ECO:0000256" key="1">
    <source>
        <dbReference type="SAM" id="Coils"/>
    </source>
</evidence>
<keyword evidence="1" id="KW-0175">Coiled coil</keyword>
<dbReference type="EMBL" id="JAEUBE010000158">
    <property type="protein sequence ID" value="KAH3668657.1"/>
    <property type="molecule type" value="Genomic_DNA"/>
</dbReference>
<keyword evidence="4" id="KW-1185">Reference proteome</keyword>
<feature type="domain" description="Complex 1 LYR protein" evidence="2">
    <location>
        <begin position="13"/>
        <end position="66"/>
    </location>
</feature>
<proteinExistence type="predicted"/>
<dbReference type="InterPro" id="IPR008011">
    <property type="entry name" value="Complex1_LYR_dom"/>
</dbReference>
<gene>
    <name evidence="3" type="ORF">OGAPHI_002411</name>
</gene>
<dbReference type="AlphaFoldDB" id="A0A9P8PAZ6"/>
<feature type="coiled-coil region" evidence="1">
    <location>
        <begin position="108"/>
        <end position="135"/>
    </location>
</feature>
<dbReference type="GeneID" id="70234378"/>
<reference evidence="3" key="1">
    <citation type="journal article" date="2021" name="Open Biol.">
        <title>Shared evolutionary footprints suggest mitochondrial oxidative damage underlies multiple complex I losses in fungi.</title>
        <authorList>
            <person name="Schikora-Tamarit M.A."/>
            <person name="Marcet-Houben M."/>
            <person name="Nosek J."/>
            <person name="Gabaldon T."/>
        </authorList>
    </citation>
    <scope>NUCLEOTIDE SEQUENCE</scope>
    <source>
        <strain evidence="3">CBS6075</strain>
    </source>
</reference>
<sequence length="359" mass="42612">MLSISFNKVHRQTVFYLYRLLLRNTLRCQNLDESTREHWIARIQRRFRNQIKNDDILQVQHQINEALSHNEKLLAANEGDQTCLDELVTRAGTHKKPKLPDSLTLRKVVNREVAARALEQEIAREKRQLASWMKTYIEKQQQRNALPSKSELDPKYVNTILRSKVLYERAKRDFRILDEKYSRPSTARVKSVTGTLNSLSVISTPWNEHIHVTGRRGIYLQRTRHQEYVDELNKYKDWERMWKQWHEREQEWEDLVTGKKGHEWLIVGNEWKKNLTARGIQVEEDTMFHNKLSQVLFKKMKPEFDEIWTKSGNNLKRLKKVLVAEGIGPYTDVVDESLGSLMRQHGFKSSSRLKRLNIE</sequence>
<dbReference type="Proteomes" id="UP000769157">
    <property type="component" value="Unassembled WGS sequence"/>
</dbReference>
<dbReference type="OrthoDB" id="3997099at2759"/>
<reference evidence="3" key="2">
    <citation type="submission" date="2021-01" db="EMBL/GenBank/DDBJ databases">
        <authorList>
            <person name="Schikora-Tamarit M.A."/>
        </authorList>
    </citation>
    <scope>NUCLEOTIDE SEQUENCE</scope>
    <source>
        <strain evidence="3">CBS6075</strain>
    </source>
</reference>